<keyword evidence="2" id="KW-0813">Transport</keyword>
<dbReference type="Pfam" id="PF13715">
    <property type="entry name" value="CarbopepD_reg_2"/>
    <property type="match status" value="1"/>
</dbReference>
<protein>
    <submittedName>
        <fullName evidence="4">TonB-dependent receptor</fullName>
    </submittedName>
</protein>
<keyword evidence="2" id="KW-0472">Membrane</keyword>
<proteinExistence type="inferred from homology"/>
<keyword evidence="4" id="KW-0675">Receptor</keyword>
<dbReference type="InterPro" id="IPR037066">
    <property type="entry name" value="Plug_dom_sf"/>
</dbReference>
<dbReference type="Gene3D" id="2.170.130.10">
    <property type="entry name" value="TonB-dependent receptor, plug domain"/>
    <property type="match status" value="1"/>
</dbReference>
<keyword evidence="5" id="KW-1185">Reference proteome</keyword>
<keyword evidence="2" id="KW-0812">Transmembrane</keyword>
<dbReference type="PANTHER" id="PTHR30069:SF29">
    <property type="entry name" value="HEMOGLOBIN AND HEMOGLOBIN-HAPTOGLOBIN-BINDING PROTEIN 1-RELATED"/>
    <property type="match status" value="1"/>
</dbReference>
<dbReference type="SUPFAM" id="SSF49464">
    <property type="entry name" value="Carboxypeptidase regulatory domain-like"/>
    <property type="match status" value="1"/>
</dbReference>
<dbReference type="Pfam" id="PF07715">
    <property type="entry name" value="Plug"/>
    <property type="match status" value="1"/>
</dbReference>
<dbReference type="InterPro" id="IPR023997">
    <property type="entry name" value="TonB-dep_OMP_SusC/RagA_CS"/>
</dbReference>
<keyword evidence="2" id="KW-0998">Cell outer membrane</keyword>
<evidence type="ECO:0000256" key="2">
    <source>
        <dbReference type="PROSITE-ProRule" id="PRU01360"/>
    </source>
</evidence>
<keyword evidence="1" id="KW-0732">Signal</keyword>
<dbReference type="EMBL" id="BAABFN010000002">
    <property type="protein sequence ID" value="GAA4307637.1"/>
    <property type="molecule type" value="Genomic_DNA"/>
</dbReference>
<keyword evidence="2" id="KW-1134">Transmembrane beta strand</keyword>
<dbReference type="InterPro" id="IPR039426">
    <property type="entry name" value="TonB-dep_rcpt-like"/>
</dbReference>
<dbReference type="SUPFAM" id="SSF56935">
    <property type="entry name" value="Porins"/>
    <property type="match status" value="1"/>
</dbReference>
<feature type="domain" description="TonB-dependent receptor plug" evidence="3">
    <location>
        <begin position="108"/>
        <end position="215"/>
    </location>
</feature>
<sequence>MAVILLLLPALLQAQQKSNIRGQIRDEAGNSLPGVTVQIKGQNAGTVTDPTGHFSLPANVGDSLVITFVGYRTRTVGVTGNAPLSIRMQSDNEALNEVVVVGYGTQKKVTVTGSVAAVQGTELMKTPTLNLSNSLAGRLPGVTAMQNSGEPGYDGSSIRIRGSNTLGNNDALIVIDGVPARAGGLERINPADIESMSVLKDASAAIYGARAANGVILITTKHGKTGKPTLTYDFNYGLAQATHIPKVANASQYAEMRNELEVFDLPDEEWQAAWDAFKATGSYTRPNGNVVTAPFQPEDFQKFKDGSDPWGHPNTDWYAAVFKKWSPQQRHNLQLSGGTDNFKYLASLGYEDQDAYYKNSATGYKQYDMRINLDGQISKWISTSLGITAREEYRFFPIRSASNIFRMLMRGDPTKNAIWPNGKPGMDIEYGDNPVVITTNETGYDRDKRYYVQTNGKVDILIPWVEGLKFTGTAAVDKYIKRTKRWETPWYLYNWDGTSYEEDGKTPALMQVLRSNFSDPRLTQGDEDQLNILLGGVFNYDHTFAGSHALNVLAGVNRETVSFDNFNAYRRYFISSAIDELYAGGDPEKTNDGGAWERARLNYFGRVSYNYKEKYLAEFLWRYDGSYMFPENTRFGFFPGVLAGWRISEESFWKQNVHLINYLKLRGSWGQMGNDQIYFGDVLQEYQYLTTYAFDTYVVGDELTKSLTESRVPNPFVTWEVANNTDIGIEGALLDNRISFEGDIFFNKRTHILWQRNASIPQTTGMTLPAENIGKVNNKGWELKVGYEDQAGDFHYSVSVNGGYAKNKIIFWDEAPGAPKWQQSTGHPMNTPLYYIYDGVFKDEKDIAANTLDYSAINNNNIRPGDMKYKDVNNDGKIDADDQMRMDKNTQPTFQGGLNINLQWRNFDASILFQGATGGALFLQTESGRIGNYLLDTYEHQWTVDNPSSKDPRIADRNNLYYSNGNTYWFRSTDYMRLKNVQIGYTLPAAVMKKAGIQNLRIYVSGLNLFTLDKLKVVDPESINGNLQYYPQSRILNAGLSVTF</sequence>
<dbReference type="Gene3D" id="2.60.40.1120">
    <property type="entry name" value="Carboxypeptidase-like, regulatory domain"/>
    <property type="match status" value="1"/>
</dbReference>
<evidence type="ECO:0000313" key="5">
    <source>
        <dbReference type="Proteomes" id="UP001501207"/>
    </source>
</evidence>
<name>A0ABP8FNL7_9BACT</name>
<reference evidence="5" key="1">
    <citation type="journal article" date="2019" name="Int. J. Syst. Evol. Microbiol.">
        <title>The Global Catalogue of Microorganisms (GCM) 10K type strain sequencing project: providing services to taxonomists for standard genome sequencing and annotation.</title>
        <authorList>
            <consortium name="The Broad Institute Genomics Platform"/>
            <consortium name="The Broad Institute Genome Sequencing Center for Infectious Disease"/>
            <person name="Wu L."/>
            <person name="Ma J."/>
        </authorList>
    </citation>
    <scope>NUCLEOTIDE SEQUENCE [LARGE SCALE GENOMIC DNA]</scope>
    <source>
        <strain evidence="5">JCM 17664</strain>
    </source>
</reference>
<dbReference type="PANTHER" id="PTHR30069">
    <property type="entry name" value="TONB-DEPENDENT OUTER MEMBRANE RECEPTOR"/>
    <property type="match status" value="1"/>
</dbReference>
<organism evidence="4 5">
    <name type="scientific">Compostibacter hankyongensis</name>
    <dbReference type="NCBI Taxonomy" id="1007089"/>
    <lineage>
        <taxon>Bacteria</taxon>
        <taxon>Pseudomonadati</taxon>
        <taxon>Bacteroidota</taxon>
        <taxon>Chitinophagia</taxon>
        <taxon>Chitinophagales</taxon>
        <taxon>Chitinophagaceae</taxon>
        <taxon>Compostibacter</taxon>
    </lineage>
</organism>
<evidence type="ECO:0000256" key="1">
    <source>
        <dbReference type="ARBA" id="ARBA00022729"/>
    </source>
</evidence>
<gene>
    <name evidence="4" type="ORF">GCM10023143_14420</name>
</gene>
<dbReference type="InterPro" id="IPR012910">
    <property type="entry name" value="Plug_dom"/>
</dbReference>
<dbReference type="PROSITE" id="PS52016">
    <property type="entry name" value="TONB_DEPENDENT_REC_3"/>
    <property type="match status" value="1"/>
</dbReference>
<evidence type="ECO:0000313" key="4">
    <source>
        <dbReference type="EMBL" id="GAA4307637.1"/>
    </source>
</evidence>
<dbReference type="NCBIfam" id="TIGR04056">
    <property type="entry name" value="OMP_RagA_SusC"/>
    <property type="match status" value="1"/>
</dbReference>
<accession>A0ABP8FNL7</accession>
<comment type="similarity">
    <text evidence="2">Belongs to the TonB-dependent receptor family.</text>
</comment>
<dbReference type="InterPro" id="IPR023996">
    <property type="entry name" value="TonB-dep_OMP_SusC/RagA"/>
</dbReference>
<evidence type="ECO:0000259" key="3">
    <source>
        <dbReference type="Pfam" id="PF07715"/>
    </source>
</evidence>
<comment type="subcellular location">
    <subcellularLocation>
        <location evidence="2">Cell outer membrane</location>
        <topology evidence="2">Multi-pass membrane protein</topology>
    </subcellularLocation>
</comment>
<dbReference type="NCBIfam" id="TIGR04057">
    <property type="entry name" value="SusC_RagA_signa"/>
    <property type="match status" value="1"/>
</dbReference>
<dbReference type="Proteomes" id="UP001501207">
    <property type="component" value="Unassembled WGS sequence"/>
</dbReference>
<dbReference type="InterPro" id="IPR008969">
    <property type="entry name" value="CarboxyPept-like_regulatory"/>
</dbReference>
<comment type="caution">
    <text evidence="4">The sequence shown here is derived from an EMBL/GenBank/DDBJ whole genome shotgun (WGS) entry which is preliminary data.</text>
</comment>